<organism evidence="1">
    <name type="scientific">Eucalyptus grandis</name>
    <name type="common">Flooded gum</name>
    <dbReference type="NCBI Taxonomy" id="71139"/>
    <lineage>
        <taxon>Eukaryota</taxon>
        <taxon>Viridiplantae</taxon>
        <taxon>Streptophyta</taxon>
        <taxon>Embryophyta</taxon>
        <taxon>Tracheophyta</taxon>
        <taxon>Spermatophyta</taxon>
        <taxon>Magnoliopsida</taxon>
        <taxon>eudicotyledons</taxon>
        <taxon>Gunneridae</taxon>
        <taxon>Pentapetalae</taxon>
        <taxon>rosids</taxon>
        <taxon>malvids</taxon>
        <taxon>Myrtales</taxon>
        <taxon>Myrtaceae</taxon>
        <taxon>Myrtoideae</taxon>
        <taxon>Eucalypteae</taxon>
        <taxon>Eucalyptus</taxon>
    </lineage>
</organism>
<accession>A0A059AQL4</accession>
<gene>
    <name evidence="1" type="ORF">EUGRSUZ_I01554</name>
</gene>
<evidence type="ECO:0000313" key="1">
    <source>
        <dbReference type="EMBL" id="KCW55720.1"/>
    </source>
</evidence>
<proteinExistence type="predicted"/>
<reference evidence="1" key="1">
    <citation type="submission" date="2013-07" db="EMBL/GenBank/DDBJ databases">
        <title>The genome of Eucalyptus grandis.</title>
        <authorList>
            <person name="Schmutz J."/>
            <person name="Hayes R."/>
            <person name="Myburg A."/>
            <person name="Tuskan G."/>
            <person name="Grattapaglia D."/>
            <person name="Rokhsar D.S."/>
        </authorList>
    </citation>
    <scope>NUCLEOTIDE SEQUENCE</scope>
    <source>
        <tissue evidence="1">Leaf extractions</tissue>
    </source>
</reference>
<protein>
    <submittedName>
        <fullName evidence="1">Uncharacterized protein</fullName>
    </submittedName>
</protein>
<sequence length="69" mass="8188">MQHITHSPTNRKNETCECTNRVDTFPSHLWYLSSNSVLYKDIHKSIKLVDMFVITLYSPLNILFIELYQ</sequence>
<dbReference type="EMBL" id="KK198761">
    <property type="protein sequence ID" value="KCW55720.1"/>
    <property type="molecule type" value="Genomic_DNA"/>
</dbReference>
<dbReference type="AlphaFoldDB" id="A0A059AQL4"/>
<name>A0A059AQL4_EUCGR</name>
<dbReference type="Gramene" id="KCW55720">
    <property type="protein sequence ID" value="KCW55720"/>
    <property type="gene ID" value="EUGRSUZ_I01554"/>
</dbReference>
<dbReference type="InParanoid" id="A0A059AQL4"/>